<dbReference type="GO" id="GO:0006400">
    <property type="term" value="P:tRNA modification"/>
    <property type="evidence" value="ECO:0007669"/>
    <property type="project" value="InterPro"/>
</dbReference>
<dbReference type="Gene3D" id="3.20.20.105">
    <property type="entry name" value="Queuine tRNA-ribosyltransferase-like"/>
    <property type="match status" value="1"/>
</dbReference>
<dbReference type="OrthoDB" id="4624at10239"/>
<reference evidence="1 2" key="1">
    <citation type="submission" date="2017-08" db="EMBL/GenBank/DDBJ databases">
        <title>Characterization and complete genome sequence of novel bacteriophage infecting the causal agent of bacterial fruit blotch, Acidovorax citrulli.</title>
        <authorList>
            <person name="Midani A.R."/>
            <person name="Park S.-H."/>
            <person name="Choi T.-J."/>
        </authorList>
    </citation>
    <scope>NUCLEOTIDE SEQUENCE [LARGE SCALE GENOMIC DNA]</scope>
</reference>
<sequence>MTTKYEYVMSGMNYAMSKRGVFTDAYNEKCREMFRQLNGAIPNHSQAILFNGLQERSLGKHLYNIYGTESKYYVDSGGLQMVTLGMEATDETREDIYKTQGEFGDFAMSFDEIPVKLLSDRSTFHDTKSRVVDMENFDEFAVASGKNLRAQIESFKRQKTKTKPFMIVQGTSPETYQRWTDLVLGEVDPSDHCRIGGLSVGAASLGQGQMEDFTRAFLAATLEMPEHIKAHIHLLGVGSLKRLAPIVALKHAGHFENTLISYDSTTHTSSLSLGSFQKDHRLMGFKVKSGNVRGFDAVVDEICAYAKKVFKMDPDPEFIRFVYLHSRAGYYERWGHDREEEYQDAKFLSLYANILNFCKSLRIMDWGPEGLMEVFPEKTGPYLTFCKVQDRKDFDQWQRLNSAMLVSKAIATSDSVTTLDELFE</sequence>
<dbReference type="InterPro" id="IPR036511">
    <property type="entry name" value="TGT-like_sf"/>
</dbReference>
<dbReference type="EMBL" id="KY979132">
    <property type="protein sequence ID" value="ASD50403.1"/>
    <property type="molecule type" value="Genomic_DNA"/>
</dbReference>
<keyword evidence="2" id="KW-1185">Reference proteome</keyword>
<organism evidence="1 2">
    <name type="scientific">Acidovorax phage ACP17</name>
    <dbReference type="NCBI Taxonomy" id="2010329"/>
    <lineage>
        <taxon>Viruses</taxon>
        <taxon>Duplodnaviria</taxon>
        <taxon>Heunggongvirae</taxon>
        <taxon>Uroviricota</taxon>
        <taxon>Caudoviricetes</taxon>
        <taxon>Busanvirus</taxon>
        <taxon>Busanvirus ACP17</taxon>
    </lineage>
</organism>
<dbReference type="GeneID" id="40085808"/>
<evidence type="ECO:0000313" key="1">
    <source>
        <dbReference type="EMBL" id="ASD50403.1"/>
    </source>
</evidence>
<dbReference type="Proteomes" id="UP000224101">
    <property type="component" value="Segment"/>
</dbReference>
<dbReference type="KEGG" id="vg:40085808"/>
<protein>
    <submittedName>
        <fullName evidence="1">Uncharacterized protein</fullName>
    </submittedName>
</protein>
<dbReference type="SUPFAM" id="SSF51713">
    <property type="entry name" value="tRNA-guanine transglycosylase"/>
    <property type="match status" value="1"/>
</dbReference>
<evidence type="ECO:0000313" key="2">
    <source>
        <dbReference type="Proteomes" id="UP000224101"/>
    </source>
</evidence>
<name>A0A218M2Y9_9CAUD</name>
<dbReference type="RefSeq" id="YP_009609723.1">
    <property type="nucleotide sequence ID" value="NC_041997.1"/>
</dbReference>
<accession>A0A218M2Y9</accession>
<proteinExistence type="predicted"/>